<gene>
    <name evidence="6" type="ORF">ACFSJD_16930</name>
</gene>
<dbReference type="InterPro" id="IPR008927">
    <property type="entry name" value="6-PGluconate_DH-like_C_sf"/>
</dbReference>
<feature type="domain" description="3-hydroxyisobutyrate dehydrogenase-like NAD-binding" evidence="5">
    <location>
        <begin position="165"/>
        <end position="274"/>
    </location>
</feature>
<dbReference type="SUPFAM" id="SSF48179">
    <property type="entry name" value="6-phosphogluconate dehydrogenase C-terminal domain-like"/>
    <property type="match status" value="1"/>
</dbReference>
<name>A0ABW4EXD2_9PSEU</name>
<keyword evidence="2 6" id="KW-0560">Oxidoreductase</keyword>
<evidence type="ECO:0000256" key="2">
    <source>
        <dbReference type="ARBA" id="ARBA00023002"/>
    </source>
</evidence>
<comment type="caution">
    <text evidence="6">The sequence shown here is derived from an EMBL/GenBank/DDBJ whole genome shotgun (WGS) entry which is preliminary data.</text>
</comment>
<dbReference type="EMBL" id="JBHUCO010000015">
    <property type="protein sequence ID" value="MFD1519182.1"/>
    <property type="molecule type" value="Genomic_DNA"/>
</dbReference>
<comment type="similarity">
    <text evidence="1">Belongs to the HIBADH-related family.</text>
</comment>
<dbReference type="PIRSF" id="PIRSF000103">
    <property type="entry name" value="HIBADH"/>
    <property type="match status" value="1"/>
</dbReference>
<evidence type="ECO:0000256" key="3">
    <source>
        <dbReference type="ARBA" id="ARBA00023027"/>
    </source>
</evidence>
<dbReference type="InterPro" id="IPR013328">
    <property type="entry name" value="6PGD_dom2"/>
</dbReference>
<dbReference type="InterPro" id="IPR029154">
    <property type="entry name" value="HIBADH-like_NADP-bd"/>
</dbReference>
<dbReference type="InterPro" id="IPR015815">
    <property type="entry name" value="HIBADH-related"/>
</dbReference>
<evidence type="ECO:0000256" key="1">
    <source>
        <dbReference type="ARBA" id="ARBA00009080"/>
    </source>
</evidence>
<reference evidence="7" key="1">
    <citation type="journal article" date="2019" name="Int. J. Syst. Evol. Microbiol.">
        <title>The Global Catalogue of Microorganisms (GCM) 10K type strain sequencing project: providing services to taxonomists for standard genome sequencing and annotation.</title>
        <authorList>
            <consortium name="The Broad Institute Genomics Platform"/>
            <consortium name="The Broad Institute Genome Sequencing Center for Infectious Disease"/>
            <person name="Wu L."/>
            <person name="Ma J."/>
        </authorList>
    </citation>
    <scope>NUCLEOTIDE SEQUENCE [LARGE SCALE GENOMIC DNA]</scope>
    <source>
        <strain evidence="7">CCM 7043</strain>
    </source>
</reference>
<evidence type="ECO:0000313" key="6">
    <source>
        <dbReference type="EMBL" id="MFD1519182.1"/>
    </source>
</evidence>
<proteinExistence type="inferred from homology"/>
<accession>A0ABW4EXD2</accession>
<evidence type="ECO:0000259" key="5">
    <source>
        <dbReference type="Pfam" id="PF14833"/>
    </source>
</evidence>
<dbReference type="InterPro" id="IPR006115">
    <property type="entry name" value="6PGDH_NADP-bd"/>
</dbReference>
<dbReference type="Gene3D" id="1.10.1040.10">
    <property type="entry name" value="N-(1-d-carboxylethyl)-l-norvaline Dehydrogenase, domain 2"/>
    <property type="match status" value="1"/>
</dbReference>
<evidence type="ECO:0000313" key="7">
    <source>
        <dbReference type="Proteomes" id="UP001597114"/>
    </source>
</evidence>
<dbReference type="InterPro" id="IPR036291">
    <property type="entry name" value="NAD(P)-bd_dom_sf"/>
</dbReference>
<protein>
    <submittedName>
        <fullName evidence="6">NAD(P)-dependent oxidoreductase</fullName>
        <ecNumber evidence="6">1.1.-.-</ecNumber>
    </submittedName>
</protein>
<dbReference type="RefSeq" id="WP_344718727.1">
    <property type="nucleotide sequence ID" value="NZ_BAAAUS010000001.1"/>
</dbReference>
<evidence type="ECO:0000259" key="4">
    <source>
        <dbReference type="Pfam" id="PF03446"/>
    </source>
</evidence>
<feature type="domain" description="6-phosphogluconate dehydrogenase NADP-binding" evidence="4">
    <location>
        <begin position="2"/>
        <end position="160"/>
    </location>
</feature>
<dbReference type="Pfam" id="PF03446">
    <property type="entry name" value="NAD_binding_2"/>
    <property type="match status" value="1"/>
</dbReference>
<dbReference type="PANTHER" id="PTHR22981:SF7">
    <property type="entry name" value="3-HYDROXYISOBUTYRATE DEHYDROGENASE, MITOCHONDRIAL"/>
    <property type="match status" value="1"/>
</dbReference>
<dbReference type="GO" id="GO:0016491">
    <property type="term" value="F:oxidoreductase activity"/>
    <property type="evidence" value="ECO:0007669"/>
    <property type="project" value="UniProtKB-KW"/>
</dbReference>
<keyword evidence="7" id="KW-1185">Reference proteome</keyword>
<dbReference type="PANTHER" id="PTHR22981">
    <property type="entry name" value="3-HYDROXYISOBUTYRATE DEHYDROGENASE-RELATED"/>
    <property type="match status" value="1"/>
</dbReference>
<dbReference type="EC" id="1.1.-.-" evidence="6"/>
<dbReference type="Proteomes" id="UP001597114">
    <property type="component" value="Unassembled WGS sequence"/>
</dbReference>
<sequence>MIGFLGTGRMGLPMCANLVRAGHDVVAHDLRPELEAEVLAIGAAWAPTASEAAAAADVLITMLPGPHEVVEAMTGAGGALRALPAGATWIDMTSNSSASAEPIRLLAVARGVDVLEAPVGGGVSAAEAGALKLFVGGDAEVLGRHRALLEVFGDPHRIIHVGGPGAGFTTKLLVNLLWFGQAVATAEAMLLGKRAGIDLGLLRTALADSAAGGDFIRRDLDALLAGDYMRSFGLDRCYEELANVSAQARSYGLPFELSDLVCRIYGRALTRYGPVDGELLAVALLEDEAGIELR</sequence>
<organism evidence="6 7">
    <name type="scientific">Pseudonocardia yunnanensis</name>
    <dbReference type="NCBI Taxonomy" id="58107"/>
    <lineage>
        <taxon>Bacteria</taxon>
        <taxon>Bacillati</taxon>
        <taxon>Actinomycetota</taxon>
        <taxon>Actinomycetes</taxon>
        <taxon>Pseudonocardiales</taxon>
        <taxon>Pseudonocardiaceae</taxon>
        <taxon>Pseudonocardia</taxon>
    </lineage>
</organism>
<dbReference type="Gene3D" id="3.40.50.720">
    <property type="entry name" value="NAD(P)-binding Rossmann-like Domain"/>
    <property type="match status" value="1"/>
</dbReference>
<keyword evidence="3" id="KW-0520">NAD</keyword>
<dbReference type="Pfam" id="PF14833">
    <property type="entry name" value="NAD_binding_11"/>
    <property type="match status" value="1"/>
</dbReference>
<dbReference type="SUPFAM" id="SSF51735">
    <property type="entry name" value="NAD(P)-binding Rossmann-fold domains"/>
    <property type="match status" value="1"/>
</dbReference>